<organism evidence="1 2">
    <name type="scientific">Glossina pallidipes</name>
    <name type="common">Tsetse fly</name>
    <dbReference type="NCBI Taxonomy" id="7398"/>
    <lineage>
        <taxon>Eukaryota</taxon>
        <taxon>Metazoa</taxon>
        <taxon>Ecdysozoa</taxon>
        <taxon>Arthropoda</taxon>
        <taxon>Hexapoda</taxon>
        <taxon>Insecta</taxon>
        <taxon>Pterygota</taxon>
        <taxon>Neoptera</taxon>
        <taxon>Endopterygota</taxon>
        <taxon>Diptera</taxon>
        <taxon>Brachycera</taxon>
        <taxon>Muscomorpha</taxon>
        <taxon>Hippoboscoidea</taxon>
        <taxon>Glossinidae</taxon>
        <taxon>Glossina</taxon>
    </lineage>
</organism>
<dbReference type="VEuPathDB" id="VectorBase:GPAI042485"/>
<reference evidence="1" key="2">
    <citation type="submission" date="2020-05" db="UniProtKB">
        <authorList>
            <consortium name="EnsemblMetazoa"/>
        </authorList>
    </citation>
    <scope>IDENTIFICATION</scope>
    <source>
        <strain evidence="1">IAEA</strain>
    </source>
</reference>
<dbReference type="EnsemblMetazoa" id="GPAI042485-RA">
    <property type="protein sequence ID" value="GPAI042485-PA"/>
    <property type="gene ID" value="GPAI042485"/>
</dbReference>
<name>A0A1B0ADS8_GLOPL</name>
<proteinExistence type="predicted"/>
<keyword evidence="2" id="KW-1185">Reference proteome</keyword>
<sequence>MKTKIPQTNTKKGIILFSTSSDNLNEDSNRSSLDQVERKRLSFLSKQAVFVYHQPQLYAPTTMLQILQARVLKLIRLKFIQSVENWLQLNSDVTKDSNRLLTKYEDINKEKQETRDEHLRYYYAALEKPIICVNDNGKLNNP</sequence>
<reference evidence="2" key="1">
    <citation type="submission" date="2014-03" db="EMBL/GenBank/DDBJ databases">
        <authorList>
            <person name="Aksoy S."/>
            <person name="Warren W."/>
            <person name="Wilson R.K."/>
        </authorList>
    </citation>
    <scope>NUCLEOTIDE SEQUENCE [LARGE SCALE GENOMIC DNA]</scope>
    <source>
        <strain evidence="2">IAEA</strain>
    </source>
</reference>
<dbReference type="AlphaFoldDB" id="A0A1B0ADS8"/>
<accession>A0A1B0ADS8</accession>
<evidence type="ECO:0000313" key="2">
    <source>
        <dbReference type="Proteomes" id="UP000092445"/>
    </source>
</evidence>
<dbReference type="Proteomes" id="UP000092445">
    <property type="component" value="Unassembled WGS sequence"/>
</dbReference>
<evidence type="ECO:0000313" key="1">
    <source>
        <dbReference type="EnsemblMetazoa" id="GPAI042485-PA"/>
    </source>
</evidence>
<protein>
    <submittedName>
        <fullName evidence="1">Uncharacterized protein</fullName>
    </submittedName>
</protein>